<protein>
    <recommendedName>
        <fullName evidence="1">DUF7832 domain-containing protein</fullName>
    </recommendedName>
</protein>
<dbReference type="InterPro" id="IPR057154">
    <property type="entry name" value="DUF7832"/>
</dbReference>
<sequence length="167" mass="17992">MSIDRAEWHQGDDLPADLDPAAAGTHIGMFLAWAVLRDLTSAAHETAHADALAAVRARAAQTTPGRYLAAQCGGSLADDDLAEEAQQFAREYYISADAATGRDGQDDENNNGDDDVVVVGSGVYLDDYERTLAAGLPSLYHVHDSWDNYDLLAPVLDAAFEAWRERG</sequence>
<comment type="caution">
    <text evidence="2">The sequence shown here is derived from an EMBL/GenBank/DDBJ whole genome shotgun (WGS) entry which is preliminary data.</text>
</comment>
<dbReference type="Pfam" id="PF25191">
    <property type="entry name" value="DUF7832"/>
    <property type="match status" value="1"/>
</dbReference>
<accession>A0A545VKC3</accession>
<reference evidence="2 3" key="1">
    <citation type="journal article" date="2019" name="Appl. Microbiol. Biotechnol.">
        <title>Genome sequence of Isaria javanica and comparative genome analysis insights into family S53 peptidase evolution in fungal entomopathogens.</title>
        <authorList>
            <person name="Lin R."/>
            <person name="Zhang X."/>
            <person name="Xin B."/>
            <person name="Zou M."/>
            <person name="Gao Y."/>
            <person name="Qin F."/>
            <person name="Hu Q."/>
            <person name="Xie B."/>
            <person name="Cheng X."/>
        </authorList>
    </citation>
    <scope>NUCLEOTIDE SEQUENCE [LARGE SCALE GENOMIC DNA]</scope>
    <source>
        <strain evidence="2 3">IJ1G</strain>
    </source>
</reference>
<gene>
    <name evidence="2" type="ORF">IF1G_11293</name>
</gene>
<feature type="domain" description="DUF7832" evidence="1">
    <location>
        <begin position="3"/>
        <end position="142"/>
    </location>
</feature>
<evidence type="ECO:0000313" key="3">
    <source>
        <dbReference type="Proteomes" id="UP000315783"/>
    </source>
</evidence>
<dbReference type="Proteomes" id="UP000315783">
    <property type="component" value="Unassembled WGS sequence"/>
</dbReference>
<dbReference type="OrthoDB" id="4870746at2759"/>
<name>A0A545VKC3_9HYPO</name>
<organism evidence="2 3">
    <name type="scientific">Cordyceps javanica</name>
    <dbReference type="NCBI Taxonomy" id="43265"/>
    <lineage>
        <taxon>Eukaryota</taxon>
        <taxon>Fungi</taxon>
        <taxon>Dikarya</taxon>
        <taxon>Ascomycota</taxon>
        <taxon>Pezizomycotina</taxon>
        <taxon>Sordariomycetes</taxon>
        <taxon>Hypocreomycetidae</taxon>
        <taxon>Hypocreales</taxon>
        <taxon>Cordycipitaceae</taxon>
        <taxon>Cordyceps</taxon>
    </lineage>
</organism>
<keyword evidence="3" id="KW-1185">Reference proteome</keyword>
<evidence type="ECO:0000313" key="2">
    <source>
        <dbReference type="EMBL" id="TQV90040.1"/>
    </source>
</evidence>
<dbReference type="AlphaFoldDB" id="A0A545VKC3"/>
<evidence type="ECO:0000259" key="1">
    <source>
        <dbReference type="Pfam" id="PF25191"/>
    </source>
</evidence>
<dbReference type="EMBL" id="SPUK01000041">
    <property type="protein sequence ID" value="TQV90040.1"/>
    <property type="molecule type" value="Genomic_DNA"/>
</dbReference>
<proteinExistence type="predicted"/>